<keyword evidence="1" id="KW-1133">Transmembrane helix</keyword>
<name>A0A494Y805_9BURK</name>
<sequence length="51" mass="5613">MWYFSWILGIGVALAAGVISALWFESHDARDISHRPRAKPTGHTHRAASAP</sequence>
<comment type="caution">
    <text evidence="2">The sequence shown here is derived from an EMBL/GenBank/DDBJ whole genome shotgun (WGS) entry which is preliminary data.</text>
</comment>
<evidence type="ECO:0000313" key="2">
    <source>
        <dbReference type="EMBL" id="RKP58812.1"/>
    </source>
</evidence>
<dbReference type="InterPro" id="IPR012994">
    <property type="entry name" value="YbgT_YccB"/>
</dbReference>
<dbReference type="RefSeq" id="WP_121082998.1">
    <property type="nucleotide sequence ID" value="NZ_RBZU01000001.1"/>
</dbReference>
<feature type="transmembrane region" description="Helical" evidence="1">
    <location>
        <begin position="6"/>
        <end position="24"/>
    </location>
</feature>
<dbReference type="AlphaFoldDB" id="A0A494Y805"/>
<dbReference type="Pfam" id="PF08173">
    <property type="entry name" value="YbgT_YccB"/>
    <property type="match status" value="1"/>
</dbReference>
<gene>
    <name evidence="2" type="primary">cydX</name>
    <name evidence="2" type="ORF">D7S86_02460</name>
</gene>
<keyword evidence="1" id="KW-0472">Membrane</keyword>
<keyword evidence="1" id="KW-0812">Transmembrane</keyword>
<dbReference type="InterPro" id="IPR011724">
    <property type="entry name" value="Cyd_oper_YbgT"/>
</dbReference>
<keyword evidence="3" id="KW-1185">Reference proteome</keyword>
<reference evidence="2 3" key="1">
    <citation type="submission" date="2018-10" db="EMBL/GenBank/DDBJ databases">
        <title>Robbsia sp. DHC34, isolated from soil.</title>
        <authorList>
            <person name="Gao Z.-H."/>
            <person name="Qiu L.-H."/>
        </authorList>
    </citation>
    <scope>NUCLEOTIDE SEQUENCE [LARGE SCALE GENOMIC DNA]</scope>
    <source>
        <strain evidence="2 3">DHC34</strain>
    </source>
</reference>
<protein>
    <submittedName>
        <fullName evidence="2">Cytochrome bd-I oxidase subunit CydX</fullName>
    </submittedName>
</protein>
<proteinExistence type="predicted"/>
<accession>A0A494Y805</accession>
<evidence type="ECO:0000256" key="1">
    <source>
        <dbReference type="SAM" id="Phobius"/>
    </source>
</evidence>
<dbReference type="Proteomes" id="UP000270342">
    <property type="component" value="Unassembled WGS sequence"/>
</dbReference>
<dbReference type="EMBL" id="RBZU01000001">
    <property type="protein sequence ID" value="RKP58812.1"/>
    <property type="molecule type" value="Genomic_DNA"/>
</dbReference>
<dbReference type="OrthoDB" id="9806372at2"/>
<evidence type="ECO:0000313" key="3">
    <source>
        <dbReference type="Proteomes" id="UP000270342"/>
    </source>
</evidence>
<dbReference type="NCBIfam" id="TIGR02106">
    <property type="entry name" value="cyd_oper_ybgT"/>
    <property type="match status" value="1"/>
</dbReference>
<organism evidence="2 3">
    <name type="scientific">Pararobbsia silviterrae</name>
    <dbReference type="NCBI Taxonomy" id="1792498"/>
    <lineage>
        <taxon>Bacteria</taxon>
        <taxon>Pseudomonadati</taxon>
        <taxon>Pseudomonadota</taxon>
        <taxon>Betaproteobacteria</taxon>
        <taxon>Burkholderiales</taxon>
        <taxon>Burkholderiaceae</taxon>
        <taxon>Pararobbsia</taxon>
    </lineage>
</organism>